<proteinExistence type="predicted"/>
<keyword evidence="2" id="KW-1185">Reference proteome</keyword>
<dbReference type="Proteomes" id="UP000598996">
    <property type="component" value="Unassembled WGS sequence"/>
</dbReference>
<reference evidence="1 2" key="1">
    <citation type="submission" date="2021-01" db="EMBL/GenBank/DDBJ databases">
        <title>Actinoplanes sp. nov. LDG1-01 isolated from lichen.</title>
        <authorList>
            <person name="Saeng-In P."/>
            <person name="Phongsopitanun W."/>
            <person name="Kanchanasin P."/>
            <person name="Yuki M."/>
            <person name="Kudo T."/>
            <person name="Ohkuma M."/>
            <person name="Tanasupawat S."/>
        </authorList>
    </citation>
    <scope>NUCLEOTIDE SEQUENCE [LARGE SCALE GENOMIC DNA]</scope>
    <source>
        <strain evidence="1 2">LDG1-01</strain>
    </source>
</reference>
<dbReference type="EMBL" id="JAENHO010000010">
    <property type="protein sequence ID" value="MBL7259235.1"/>
    <property type="molecule type" value="Genomic_DNA"/>
</dbReference>
<comment type="caution">
    <text evidence="1">The sequence shown here is derived from an EMBL/GenBank/DDBJ whole genome shotgun (WGS) entry which is preliminary data.</text>
</comment>
<evidence type="ECO:0000313" key="1">
    <source>
        <dbReference type="EMBL" id="MBL7259235.1"/>
    </source>
</evidence>
<organism evidence="1 2">
    <name type="scientific">Paractinoplanes lichenicola</name>
    <dbReference type="NCBI Taxonomy" id="2802976"/>
    <lineage>
        <taxon>Bacteria</taxon>
        <taxon>Bacillati</taxon>
        <taxon>Actinomycetota</taxon>
        <taxon>Actinomycetes</taxon>
        <taxon>Micromonosporales</taxon>
        <taxon>Micromonosporaceae</taxon>
        <taxon>Paractinoplanes</taxon>
    </lineage>
</organism>
<dbReference type="RefSeq" id="WP_202995901.1">
    <property type="nucleotide sequence ID" value="NZ_JAENHO010000010.1"/>
</dbReference>
<accession>A0ABS1VXL1</accession>
<protein>
    <submittedName>
        <fullName evidence="1">Uncharacterized protein</fullName>
    </submittedName>
</protein>
<sequence>MSAENTLGPVPSPDLWQEQVRTAMNETDENEPRLRWTRRDKIRWDLHGDCPRCRDYMSSLVSNVIATDAVTETGRMIEILAECSCEPGHTQGSRGCGAGRGAYIYVPAPVA</sequence>
<name>A0ABS1VXL1_9ACTN</name>
<evidence type="ECO:0000313" key="2">
    <source>
        <dbReference type="Proteomes" id="UP000598996"/>
    </source>
</evidence>
<gene>
    <name evidence="1" type="ORF">JKJ07_33465</name>
</gene>